<keyword evidence="3" id="KW-1185">Reference proteome</keyword>
<organism evidence="2">
    <name type="scientific">Salvia splendens</name>
    <name type="common">Scarlet sage</name>
    <dbReference type="NCBI Taxonomy" id="180675"/>
    <lineage>
        <taxon>Eukaryota</taxon>
        <taxon>Viridiplantae</taxon>
        <taxon>Streptophyta</taxon>
        <taxon>Embryophyta</taxon>
        <taxon>Tracheophyta</taxon>
        <taxon>Spermatophyta</taxon>
        <taxon>Magnoliopsida</taxon>
        <taxon>eudicotyledons</taxon>
        <taxon>Gunneridae</taxon>
        <taxon>Pentapetalae</taxon>
        <taxon>asterids</taxon>
        <taxon>lamiids</taxon>
        <taxon>Lamiales</taxon>
        <taxon>Lamiaceae</taxon>
        <taxon>Nepetoideae</taxon>
        <taxon>Mentheae</taxon>
        <taxon>Salviinae</taxon>
        <taxon>Salvia</taxon>
        <taxon>Salvia subgen. Calosphace</taxon>
        <taxon>core Calosphace</taxon>
    </lineage>
</organism>
<evidence type="ECO:0000256" key="1">
    <source>
        <dbReference type="SAM" id="MobiDB-lite"/>
    </source>
</evidence>
<name>A0A8X8W2C1_SALSN</name>
<evidence type="ECO:0000313" key="3">
    <source>
        <dbReference type="Proteomes" id="UP000298416"/>
    </source>
</evidence>
<sequence>MSQNGGVVRNVEAELACLLRGADFGVARGRKQLEILDEAANGNPEHRHGENNPGAAPPAHPEGEEPVWSGLLASHHAFTNTLLTCVGYSSFSIEIVSRTVRSYQPPKFSYFYN</sequence>
<protein>
    <submittedName>
        <fullName evidence="2">Uncharacterized protein</fullName>
    </submittedName>
</protein>
<feature type="region of interest" description="Disordered" evidence="1">
    <location>
        <begin position="38"/>
        <end position="66"/>
    </location>
</feature>
<reference evidence="2" key="2">
    <citation type="submission" date="2020-08" db="EMBL/GenBank/DDBJ databases">
        <title>Plant Genome Project.</title>
        <authorList>
            <person name="Zhang R.-G."/>
        </authorList>
    </citation>
    <scope>NUCLEOTIDE SEQUENCE</scope>
    <source>
        <strain evidence="2">Huo1</strain>
        <tissue evidence="2">Leaf</tissue>
    </source>
</reference>
<proteinExistence type="predicted"/>
<reference evidence="2" key="1">
    <citation type="submission" date="2018-01" db="EMBL/GenBank/DDBJ databases">
        <authorList>
            <person name="Mao J.F."/>
        </authorList>
    </citation>
    <scope>NUCLEOTIDE SEQUENCE</scope>
    <source>
        <strain evidence="2">Huo1</strain>
        <tissue evidence="2">Leaf</tissue>
    </source>
</reference>
<dbReference type="AlphaFoldDB" id="A0A8X8W2C1"/>
<evidence type="ECO:0000313" key="2">
    <source>
        <dbReference type="EMBL" id="KAG6386688.1"/>
    </source>
</evidence>
<accession>A0A8X8W2C1</accession>
<gene>
    <name evidence="2" type="ORF">SASPL_151860</name>
</gene>
<dbReference type="EMBL" id="PNBA02000021">
    <property type="protein sequence ID" value="KAG6386688.1"/>
    <property type="molecule type" value="Genomic_DNA"/>
</dbReference>
<dbReference type="Proteomes" id="UP000298416">
    <property type="component" value="Unassembled WGS sequence"/>
</dbReference>
<comment type="caution">
    <text evidence="2">The sequence shown here is derived from an EMBL/GenBank/DDBJ whole genome shotgun (WGS) entry which is preliminary data.</text>
</comment>